<dbReference type="Pfam" id="PF01596">
    <property type="entry name" value="Methyltransf_3"/>
    <property type="match status" value="1"/>
</dbReference>
<dbReference type="SUPFAM" id="SSF53335">
    <property type="entry name" value="S-adenosyl-L-methionine-dependent methyltransferases"/>
    <property type="match status" value="1"/>
</dbReference>
<keyword evidence="3" id="KW-0949">S-adenosyl-L-methionine</keyword>
<keyword evidence="1 4" id="KW-0489">Methyltransferase</keyword>
<proteinExistence type="predicted"/>
<dbReference type="KEGG" id="ehn:H9Q80_08800"/>
<gene>
    <name evidence="4" type="ORF">H9Q80_08800</name>
</gene>
<evidence type="ECO:0000256" key="1">
    <source>
        <dbReference type="ARBA" id="ARBA00022603"/>
    </source>
</evidence>
<dbReference type="GO" id="GO:0032259">
    <property type="term" value="P:methylation"/>
    <property type="evidence" value="ECO:0007669"/>
    <property type="project" value="UniProtKB-KW"/>
</dbReference>
<sequence length="192" mass="22304">MTLLEEMEQYALEKDVPIMLQEGITFMCSFIKEHQLKSILEIGSAIGYSAIRMAMLDKNIHITTIERDEERYQKAKEYIARSEYKDQITLLYGDALEADIQGSYDMIFIDAAKAQYIRFFERYEPLLIQGGYIITDNLKFHGFVEHPETATSRNLRQLVGKISRFINYLKSRDDFDTTFLEQGDGIGISKKK</sequence>
<dbReference type="InterPro" id="IPR002935">
    <property type="entry name" value="SAM_O-MeTrfase"/>
</dbReference>
<dbReference type="CDD" id="cd02440">
    <property type="entry name" value="AdoMet_MTases"/>
    <property type="match status" value="1"/>
</dbReference>
<name>A0A7G9GT86_9FIRM</name>
<keyword evidence="2 4" id="KW-0808">Transferase</keyword>
<dbReference type="EMBL" id="CP060636">
    <property type="protein sequence ID" value="QNM14018.1"/>
    <property type="molecule type" value="Genomic_DNA"/>
</dbReference>
<accession>A0A7G9GT86</accession>
<dbReference type="PROSITE" id="PS51682">
    <property type="entry name" value="SAM_OMT_I"/>
    <property type="match status" value="1"/>
</dbReference>
<evidence type="ECO:0000256" key="3">
    <source>
        <dbReference type="ARBA" id="ARBA00022691"/>
    </source>
</evidence>
<reference evidence="4 5" key="1">
    <citation type="submission" date="2020-08" db="EMBL/GenBank/DDBJ databases">
        <authorList>
            <person name="Liu C."/>
            <person name="Sun Q."/>
        </authorList>
    </citation>
    <scope>NUCLEOTIDE SEQUENCE [LARGE SCALE GENOMIC DNA]</scope>
    <source>
        <strain evidence="4 5">NSJ-61</strain>
    </source>
</reference>
<dbReference type="AlphaFoldDB" id="A0A7G9GT86"/>
<dbReference type="RefSeq" id="WP_117453412.1">
    <property type="nucleotide sequence ID" value="NZ_CP060636.1"/>
</dbReference>
<keyword evidence="5" id="KW-1185">Reference proteome</keyword>
<dbReference type="Gene3D" id="3.40.50.150">
    <property type="entry name" value="Vaccinia Virus protein VP39"/>
    <property type="match status" value="1"/>
</dbReference>
<evidence type="ECO:0000313" key="5">
    <source>
        <dbReference type="Proteomes" id="UP000515856"/>
    </source>
</evidence>
<dbReference type="InterPro" id="IPR029063">
    <property type="entry name" value="SAM-dependent_MTases_sf"/>
</dbReference>
<dbReference type="PANTHER" id="PTHR43836">
    <property type="entry name" value="CATECHOL O-METHYLTRANSFERASE 1-RELATED"/>
    <property type="match status" value="1"/>
</dbReference>
<dbReference type="GO" id="GO:0008171">
    <property type="term" value="F:O-methyltransferase activity"/>
    <property type="evidence" value="ECO:0007669"/>
    <property type="project" value="InterPro"/>
</dbReference>
<dbReference type="PANTHER" id="PTHR43836:SF2">
    <property type="entry name" value="CATECHOL O-METHYLTRANSFERASE 1-RELATED"/>
    <property type="match status" value="1"/>
</dbReference>
<evidence type="ECO:0000313" key="4">
    <source>
        <dbReference type="EMBL" id="QNM14018.1"/>
    </source>
</evidence>
<evidence type="ECO:0000256" key="2">
    <source>
        <dbReference type="ARBA" id="ARBA00022679"/>
    </source>
</evidence>
<dbReference type="Proteomes" id="UP000515856">
    <property type="component" value="Chromosome"/>
</dbReference>
<protein>
    <submittedName>
        <fullName evidence="4">O-methyltransferase</fullName>
    </submittedName>
</protein>
<organism evidence="4 5">
    <name type="scientific">[Eubacterium] hominis</name>
    <dbReference type="NCBI Taxonomy" id="2764325"/>
    <lineage>
        <taxon>Bacteria</taxon>
        <taxon>Bacillati</taxon>
        <taxon>Bacillota</taxon>
        <taxon>Erysipelotrichia</taxon>
        <taxon>Erysipelotrichales</taxon>
        <taxon>Erysipelotrichaceae</taxon>
        <taxon>Amedibacillus</taxon>
    </lineage>
</organism>